<gene>
    <name evidence="1" type="ORF">AWL63_17915</name>
</gene>
<dbReference type="InterPro" id="IPR038056">
    <property type="entry name" value="YjbR-like_sf"/>
</dbReference>
<keyword evidence="2" id="KW-1185">Reference proteome</keyword>
<evidence type="ECO:0008006" key="3">
    <source>
        <dbReference type="Google" id="ProtNLM"/>
    </source>
</evidence>
<sequence length="125" mass="14057">MSPDPEAALARVRSYCLALPEAEEQMSHGSPGFLIAGGKFFAYFWHNHHNDGETVAIVRTTGHDEQAMLIESDPAFYYAPPYLGTFGWVAMRLDRDDLDWDRVDDRIATSWELAAPERLLEAGGR</sequence>
<dbReference type="STRING" id="1560345.AWL63_17915"/>
<evidence type="ECO:0000313" key="1">
    <source>
        <dbReference type="EMBL" id="AOH85533.1"/>
    </source>
</evidence>
<dbReference type="SUPFAM" id="SSF142906">
    <property type="entry name" value="YjbR-like"/>
    <property type="match status" value="1"/>
</dbReference>
<organism evidence="1 2">
    <name type="scientific">Sphingomonas panacis</name>
    <dbReference type="NCBI Taxonomy" id="1560345"/>
    <lineage>
        <taxon>Bacteria</taxon>
        <taxon>Pseudomonadati</taxon>
        <taxon>Pseudomonadota</taxon>
        <taxon>Alphaproteobacteria</taxon>
        <taxon>Sphingomonadales</taxon>
        <taxon>Sphingomonadaceae</taxon>
        <taxon>Sphingomonas</taxon>
    </lineage>
</organism>
<name>A0A1B3ZDN0_9SPHN</name>
<protein>
    <recommendedName>
        <fullName evidence="3">Phosphoribosylglycinamide formyltransferase</fullName>
    </recommendedName>
</protein>
<dbReference type="RefSeq" id="WP_069206068.1">
    <property type="nucleotide sequence ID" value="NZ_CP014168.1"/>
</dbReference>
<dbReference type="Pfam" id="PF04237">
    <property type="entry name" value="YjbR"/>
    <property type="match status" value="1"/>
</dbReference>
<reference evidence="1 2" key="1">
    <citation type="submission" date="2016-01" db="EMBL/GenBank/DDBJ databases">
        <title>Complete genome and mega plasmid sequence of Sphingomonas panacis DCY99 elicits systemic resistance in rice to Xanthomonas oryzae.</title>
        <authorList>
            <person name="Kim Y.J."/>
            <person name="Yang D.C."/>
            <person name="Sing P."/>
        </authorList>
    </citation>
    <scope>NUCLEOTIDE SEQUENCE [LARGE SCALE GENOMIC DNA]</scope>
    <source>
        <strain evidence="1 2">DCY99</strain>
    </source>
</reference>
<dbReference type="Proteomes" id="UP000094256">
    <property type="component" value="Chromosome"/>
</dbReference>
<dbReference type="AlphaFoldDB" id="A0A1B3ZDN0"/>
<dbReference type="Gene3D" id="3.90.1150.30">
    <property type="match status" value="1"/>
</dbReference>
<dbReference type="OrthoDB" id="277063at2"/>
<dbReference type="InterPro" id="IPR058532">
    <property type="entry name" value="YjbR/MT2646/Rv2570-like"/>
</dbReference>
<proteinExistence type="predicted"/>
<evidence type="ECO:0000313" key="2">
    <source>
        <dbReference type="Proteomes" id="UP000094256"/>
    </source>
</evidence>
<accession>A0A1B3ZDN0</accession>
<dbReference type="KEGG" id="span:AWL63_17915"/>
<dbReference type="EMBL" id="CP014168">
    <property type="protein sequence ID" value="AOH85533.1"/>
    <property type="molecule type" value="Genomic_DNA"/>
</dbReference>